<evidence type="ECO:0000313" key="2">
    <source>
        <dbReference type="EMBL" id="GJT29846.1"/>
    </source>
</evidence>
<dbReference type="SUPFAM" id="SSF81995">
    <property type="entry name" value="beta-sandwich domain of Sec23/24"/>
    <property type="match status" value="1"/>
</dbReference>
<dbReference type="Pfam" id="PF14111">
    <property type="entry name" value="DUF4283"/>
    <property type="match status" value="1"/>
</dbReference>
<reference evidence="2" key="2">
    <citation type="submission" date="2022-01" db="EMBL/GenBank/DDBJ databases">
        <authorList>
            <person name="Yamashiro T."/>
            <person name="Shiraishi A."/>
            <person name="Satake H."/>
            <person name="Nakayama K."/>
        </authorList>
    </citation>
    <scope>NUCLEOTIDE SEQUENCE</scope>
</reference>
<dbReference type="InterPro" id="IPR040256">
    <property type="entry name" value="At4g02000-like"/>
</dbReference>
<keyword evidence="3" id="KW-1185">Reference proteome</keyword>
<dbReference type="PANTHER" id="PTHR31286:SF99">
    <property type="entry name" value="DUF4283 DOMAIN-CONTAINING PROTEIN"/>
    <property type="match status" value="1"/>
</dbReference>
<dbReference type="InterPro" id="IPR025558">
    <property type="entry name" value="DUF4283"/>
</dbReference>
<name>A0ABQ5CRZ7_9ASTR</name>
<protein>
    <submittedName>
        <fullName evidence="2">Dual specificity protein phosphatase DSP8</fullName>
    </submittedName>
</protein>
<feature type="domain" description="DUF4283" evidence="1">
    <location>
        <begin position="337"/>
        <end position="397"/>
    </location>
</feature>
<organism evidence="2 3">
    <name type="scientific">Tanacetum coccineum</name>
    <dbReference type="NCBI Taxonomy" id="301880"/>
    <lineage>
        <taxon>Eukaryota</taxon>
        <taxon>Viridiplantae</taxon>
        <taxon>Streptophyta</taxon>
        <taxon>Embryophyta</taxon>
        <taxon>Tracheophyta</taxon>
        <taxon>Spermatophyta</taxon>
        <taxon>Magnoliopsida</taxon>
        <taxon>eudicotyledons</taxon>
        <taxon>Gunneridae</taxon>
        <taxon>Pentapetalae</taxon>
        <taxon>asterids</taxon>
        <taxon>campanulids</taxon>
        <taxon>Asterales</taxon>
        <taxon>Asteraceae</taxon>
        <taxon>Asteroideae</taxon>
        <taxon>Anthemideae</taxon>
        <taxon>Anthemidinae</taxon>
        <taxon>Tanacetum</taxon>
    </lineage>
</organism>
<evidence type="ECO:0000259" key="1">
    <source>
        <dbReference type="Pfam" id="PF14111"/>
    </source>
</evidence>
<proteinExistence type="predicted"/>
<dbReference type="EMBL" id="BQNB010014575">
    <property type="protein sequence ID" value="GJT29846.1"/>
    <property type="molecule type" value="Genomic_DNA"/>
</dbReference>
<comment type="caution">
    <text evidence="2">The sequence shown here is derived from an EMBL/GenBank/DDBJ whole genome shotgun (WGS) entry which is preliminary data.</text>
</comment>
<accession>A0ABQ5CRZ7</accession>
<sequence length="646" mass="73082">MRSRYVALQSRDELNGLSLTNKFVTDVKLVKDFHTTNFDQLHAYLQQHELHANEVRIMRECNHDPLALVTNHQQTPSHFNTYQSSYNNPQFQQQFSPSQSSQYGSIHTIQHYSFTHPSIHLEISYPSTPYPNTFTSTVHQDSYPQPQSVPQIKYTVSIVKQQTHLAEFPPIDSGLAIRVFKQGDDPIDAINKMMSFLSTVVSSWRQPRGRSHGKTFLKAKEERDTTWFRDKVLLVEAQGSAYQADDLDAYDSDCDEISTAKAVLMANLSSGVGCERIEQGFLSQKGSGSRRGVKEKSGVVPSVKAIKDMVFVSPSAVEEPMDATMNNSLVAYPIVANYVRNTWGKYGLVRSMFSLSTGLFSFQFRSMDGLDAMLENGRWFIQNKPLILKKWHPDENLLKEDVSTVPFWANLHGVPVTAFNEDRLSAIATKLGTPLMLDSYTSDMCIQSWSRRDHYTCNVHVEYEWKPPRCSSCKVFGHSHEECPKNTSASEKKTVKKPSQTYRGVLVRVTTILVNNEVTSSGSCFMNVDNSSSGNTPITDKIEKFEDLLTSGQAILVEKAGNPLKKVEFLGEYDSEDEVASVDNDMARSMTFERVGFSTQSLLDQWKDCMVMVTMMEPYDNVCTKEVVLPMLTGRRYRTHLILVDL</sequence>
<gene>
    <name evidence="2" type="ORF">Tco_0910121</name>
</gene>
<reference evidence="2" key="1">
    <citation type="journal article" date="2022" name="Int. J. Mol. Sci.">
        <title>Draft Genome of Tanacetum Coccineum: Genomic Comparison of Closely Related Tanacetum-Family Plants.</title>
        <authorList>
            <person name="Yamashiro T."/>
            <person name="Shiraishi A."/>
            <person name="Nakayama K."/>
            <person name="Satake H."/>
        </authorList>
    </citation>
    <scope>NUCLEOTIDE SEQUENCE</scope>
</reference>
<dbReference type="Proteomes" id="UP001151760">
    <property type="component" value="Unassembled WGS sequence"/>
</dbReference>
<evidence type="ECO:0000313" key="3">
    <source>
        <dbReference type="Proteomes" id="UP001151760"/>
    </source>
</evidence>
<dbReference type="PANTHER" id="PTHR31286">
    <property type="entry name" value="GLYCINE-RICH CELL WALL STRUCTURAL PROTEIN 1.8-LIKE"/>
    <property type="match status" value="1"/>
</dbReference>